<dbReference type="PANTHER" id="PTHR31511">
    <property type="entry name" value="PROTEIN CBG23764"/>
    <property type="match status" value="1"/>
</dbReference>
<dbReference type="Proteomes" id="UP000078542">
    <property type="component" value="Unassembled WGS sequence"/>
</dbReference>
<evidence type="ECO:0000313" key="1">
    <source>
        <dbReference type="EMBL" id="KYN50309.1"/>
    </source>
</evidence>
<accession>A0A151K2F7</accession>
<evidence type="ECO:0000313" key="2">
    <source>
        <dbReference type="Proteomes" id="UP000078542"/>
    </source>
</evidence>
<keyword evidence="2" id="KW-1185">Reference proteome</keyword>
<protein>
    <submittedName>
        <fullName evidence="1">Uncharacterized protein</fullName>
    </submittedName>
</protein>
<gene>
    <name evidence="1" type="ORF">ALC62_11023</name>
</gene>
<feature type="non-terminal residue" evidence="1">
    <location>
        <position position="1"/>
    </location>
</feature>
<dbReference type="EMBL" id="LKEX01020659">
    <property type="protein sequence ID" value="KYN50309.1"/>
    <property type="molecule type" value="Genomic_DNA"/>
</dbReference>
<dbReference type="AlphaFoldDB" id="A0A151K2F7"/>
<comment type="caution">
    <text evidence="1">The sequence shown here is derived from an EMBL/GenBank/DDBJ whole genome shotgun (WGS) entry which is preliminary data.</text>
</comment>
<reference evidence="1 2" key="1">
    <citation type="submission" date="2016-03" db="EMBL/GenBank/DDBJ databases">
        <title>Cyphomyrmex costatus WGS genome.</title>
        <authorList>
            <person name="Nygaard S."/>
            <person name="Hu H."/>
            <person name="Boomsma J."/>
            <person name="Zhang G."/>
        </authorList>
    </citation>
    <scope>NUCLEOTIDE SEQUENCE [LARGE SCALE GENOMIC DNA]</scope>
    <source>
        <strain evidence="1">MS0001</strain>
        <tissue evidence="1">Whole body</tissue>
    </source>
</reference>
<proteinExistence type="predicted"/>
<dbReference type="PANTHER" id="PTHR31511:SF12">
    <property type="entry name" value="RHO TERMINATION FACTOR N-TERMINAL DOMAIN-CONTAINING PROTEIN"/>
    <property type="match status" value="1"/>
</dbReference>
<name>A0A151K2F7_9HYME</name>
<sequence>LERVQCIMRRYDSIKIKNTVFNGEFVAGNKRAYKSIATRNFEIYRCTDQREWYVSRVIEPILASLEEFQERDSGWALSRILNLTVNANKLNPLRAGCHIKLPEEIISKRAVINVVVPPVSAQDSGSTKDSGAVNKLSITFLLYYF</sequence>
<organism evidence="1 2">
    <name type="scientific">Cyphomyrmex costatus</name>
    <dbReference type="NCBI Taxonomy" id="456900"/>
    <lineage>
        <taxon>Eukaryota</taxon>
        <taxon>Metazoa</taxon>
        <taxon>Ecdysozoa</taxon>
        <taxon>Arthropoda</taxon>
        <taxon>Hexapoda</taxon>
        <taxon>Insecta</taxon>
        <taxon>Pterygota</taxon>
        <taxon>Neoptera</taxon>
        <taxon>Endopterygota</taxon>
        <taxon>Hymenoptera</taxon>
        <taxon>Apocrita</taxon>
        <taxon>Aculeata</taxon>
        <taxon>Formicoidea</taxon>
        <taxon>Formicidae</taxon>
        <taxon>Myrmicinae</taxon>
        <taxon>Cyphomyrmex</taxon>
    </lineage>
</organism>